<reference evidence="1" key="1">
    <citation type="journal article" date="2021" name="New Phytol.">
        <title>Evolutionary innovations through gain and loss of genes in the ectomycorrhizal Boletales.</title>
        <authorList>
            <person name="Wu G."/>
            <person name="Miyauchi S."/>
            <person name="Morin E."/>
            <person name="Kuo A."/>
            <person name="Drula E."/>
            <person name="Varga T."/>
            <person name="Kohler A."/>
            <person name="Feng B."/>
            <person name="Cao Y."/>
            <person name="Lipzen A."/>
            <person name="Daum C."/>
            <person name="Hundley H."/>
            <person name="Pangilinan J."/>
            <person name="Johnson J."/>
            <person name="Barry K."/>
            <person name="LaButti K."/>
            <person name="Ng V."/>
            <person name="Ahrendt S."/>
            <person name="Min B."/>
            <person name="Choi I.G."/>
            <person name="Park H."/>
            <person name="Plett J.M."/>
            <person name="Magnuson J."/>
            <person name="Spatafora J.W."/>
            <person name="Nagy L.G."/>
            <person name="Henrissat B."/>
            <person name="Grigoriev I.V."/>
            <person name="Yang Z.L."/>
            <person name="Xu J."/>
            <person name="Martin F.M."/>
        </authorList>
    </citation>
    <scope>NUCLEOTIDE SEQUENCE</scope>
    <source>
        <strain evidence="1">ATCC 28755</strain>
    </source>
</reference>
<organism evidence="1 2">
    <name type="scientific">Hygrophoropsis aurantiaca</name>
    <dbReference type="NCBI Taxonomy" id="72124"/>
    <lineage>
        <taxon>Eukaryota</taxon>
        <taxon>Fungi</taxon>
        <taxon>Dikarya</taxon>
        <taxon>Basidiomycota</taxon>
        <taxon>Agaricomycotina</taxon>
        <taxon>Agaricomycetes</taxon>
        <taxon>Agaricomycetidae</taxon>
        <taxon>Boletales</taxon>
        <taxon>Coniophorineae</taxon>
        <taxon>Hygrophoropsidaceae</taxon>
        <taxon>Hygrophoropsis</taxon>
    </lineage>
</organism>
<dbReference type="Proteomes" id="UP000790377">
    <property type="component" value="Unassembled WGS sequence"/>
</dbReference>
<protein>
    <submittedName>
        <fullName evidence="1">Uncharacterized protein</fullName>
    </submittedName>
</protein>
<evidence type="ECO:0000313" key="1">
    <source>
        <dbReference type="EMBL" id="KAH7910258.1"/>
    </source>
</evidence>
<dbReference type="EMBL" id="MU267720">
    <property type="protein sequence ID" value="KAH7910258.1"/>
    <property type="molecule type" value="Genomic_DNA"/>
</dbReference>
<keyword evidence="2" id="KW-1185">Reference proteome</keyword>
<name>A0ACB8AC49_9AGAM</name>
<gene>
    <name evidence="1" type="ORF">BJ138DRAFT_1114242</name>
</gene>
<evidence type="ECO:0000313" key="2">
    <source>
        <dbReference type="Proteomes" id="UP000790377"/>
    </source>
</evidence>
<proteinExistence type="predicted"/>
<comment type="caution">
    <text evidence="1">The sequence shown here is derived from an EMBL/GenBank/DDBJ whole genome shotgun (WGS) entry which is preliminary data.</text>
</comment>
<accession>A0ACB8AC49</accession>
<sequence>MSHPNYGQHYPAIPNHIPQAFMASHSLHPPTGYHPAGMMAYPGLTQTTFVDAVFERMNPLLATMEENISKGLQTLSDAIKDSRENTNAGVDALTKLLDKSHKAHTRRTKELSDQLKELQSTIGKFTSESGDASVLNRVATVEIAVSELLERAKDSEVSKPKAIYHEAGVDPVRELEPPIKEHQDATVGAGSALPTQILSVPYWSDQACVFHSSAFPQLAPSLVPADWAAVETQTDDSYPNAYTENFGSPGSRRDTSPEGTVAALRLVASKHTTPNPAMELLGDSPETNQVLIHPAISVSLPSPPTTAHSDGEAFGSPKREAFLSNAGPSSPAPSLSPTQVEEDDVALALAVDTSVAGTPRQELSPLSSIDEDDSRPWFIANNFAESGIIQESASAATSSKQTLTEPLPVKSKRGRKRKLKSILTSSASVASSIPSHGGNKRRRKTGLSNNPDQPSWPPKLDLSLTFHRQFIQCDSCELWYHFGCVGIERNDPRLEQDASFVCPTCNVKTAKRLTSSDHSETCSRPDCDTQLEGEFIVERILGRKAMGQAGFLWLAKWDGYPISQANWIPEGNISDPKKLFEQFTADTAAVGINLEALDAAVPVLLREATEAGWV</sequence>